<accession>A0A7U3ZS42</accession>
<dbReference type="GO" id="GO:0005737">
    <property type="term" value="C:cytoplasm"/>
    <property type="evidence" value="ECO:0007669"/>
    <property type="project" value="TreeGrafter"/>
</dbReference>
<dbReference type="Gene3D" id="3.10.620.30">
    <property type="match status" value="1"/>
</dbReference>
<dbReference type="Pfam" id="PF01841">
    <property type="entry name" value="Transglut_core"/>
    <property type="match status" value="1"/>
</dbReference>
<dbReference type="InterPro" id="IPR052557">
    <property type="entry name" value="CAP/Cytokinesis_protein"/>
</dbReference>
<evidence type="ECO:0000313" key="4">
    <source>
        <dbReference type="EMBL" id="AEM68501.1"/>
    </source>
</evidence>
<name>A0A7U3ZS42_MYCPK</name>
<evidence type="ECO:0000256" key="2">
    <source>
        <dbReference type="SAM" id="SignalP"/>
    </source>
</evidence>
<organism evidence="4 5">
    <name type="scientific">Mycoplasma putrefaciens (strain ATCC 15718 / NCTC 10155 / C30 KS-1 / KS-1)</name>
    <dbReference type="NCBI Taxonomy" id="743965"/>
    <lineage>
        <taxon>Bacteria</taxon>
        <taxon>Bacillati</taxon>
        <taxon>Mycoplasmatota</taxon>
        <taxon>Mollicutes</taxon>
        <taxon>Mycoplasmataceae</taxon>
        <taxon>Mycoplasma</taxon>
    </lineage>
</organism>
<evidence type="ECO:0000259" key="3">
    <source>
        <dbReference type="SMART" id="SM00460"/>
    </source>
</evidence>
<feature type="domain" description="Transglutaminase-like" evidence="3">
    <location>
        <begin position="287"/>
        <end position="348"/>
    </location>
</feature>
<dbReference type="InterPro" id="IPR038765">
    <property type="entry name" value="Papain-like_cys_pep_sf"/>
</dbReference>
<sequence>MNKLLKYLTLLIGIGSTSSLSLLSVSCDIATKPQKPNNSNNKKEDEVNPTNGSNSNSDSSSINNNVIYNPVDLSEIDAKYLKYTTTDFKEFDLNNFNVTSLMLNDQVGVNFYAHPDYKLDHEIVELDQNINNQVKVKLIDSKTNQPVEDQDKIKWYQRTRYPNDVVFKANQNDENMNFKLSSDGTVSWKEDKLANNSTREEQSAMLYAEYKGYLYPSIVKVYTKDKSRLIKEEAEARKAAKDIVEKERWKDLPILERLTKAYAWITKNVKYDYDKEKLFKNQSAHSALVERSTVCTGYAKGFQMICDELGIPCKVKEGSSSREANSEVKHAWNAVELDGEWYYVDPTSDRVENGQGETKFEFFLNTDKDFSNKDVFTKEENQDAVKFRNFKNKNFVYTVEDVLALVDNNADEKTGNLTNLMLVSDNFSNVINAFNQRKLELKGEPKGKILIPGTRLQEVEYQFKDQSKSSQEVKVVNVTKIQTLKNELAIQIKLDKEVQYLKPGNFNIDGALIKKVEIADSGKTYTLFLEHFNNFGKVNVSLDSIKRKGYSFRLDNFKTPLTFNIQKQEKLNVEVKLSDENKITLKNVNNNMQYRINNEKWKDIPNDNFVIEKQTIGNISIKYKDTANKISAEVQTIQLNKPSIQAGQLKILNKTIITGLSTNMEYKKIDSQEWRDVKMNVLKDLEQGTYQIRIKANKNNFASESETIKIN</sequence>
<gene>
    <name evidence="4" type="ordered locus">MPUT_0097</name>
</gene>
<dbReference type="KEGG" id="mpf:MPUT_0097"/>
<dbReference type="InterPro" id="IPR002931">
    <property type="entry name" value="Transglutaminase-like"/>
</dbReference>
<reference evidence="4 5" key="1">
    <citation type="journal article" date="2011" name="J. Bacteriol.">
        <title>Genome Sequence of Mycoplasma putrefaciens Type Strain KS1.</title>
        <authorList>
            <person name="Calcutt M.J."/>
            <person name="Foecking M.F."/>
        </authorList>
    </citation>
    <scope>NUCLEOTIDE SEQUENCE [LARGE SCALE GENOMIC DNA]</scope>
    <source>
        <strain evidence="5">ATCC 15718 / NCTC 10155 / C30 KS-1 / KS-1</strain>
    </source>
</reference>
<protein>
    <submittedName>
        <fullName evidence="4">Liporotein</fullName>
    </submittedName>
</protein>
<feature type="compositionally biased region" description="Low complexity" evidence="1">
    <location>
        <begin position="51"/>
        <end position="63"/>
    </location>
</feature>
<dbReference type="PANTHER" id="PTHR46333">
    <property type="entry name" value="CYTOKINESIS PROTEIN 3"/>
    <property type="match status" value="1"/>
</dbReference>
<keyword evidence="2" id="KW-0732">Signal</keyword>
<dbReference type="PANTHER" id="PTHR46333:SF2">
    <property type="entry name" value="CYTOKINESIS PROTEIN 3"/>
    <property type="match status" value="1"/>
</dbReference>
<evidence type="ECO:0000256" key="1">
    <source>
        <dbReference type="SAM" id="MobiDB-lite"/>
    </source>
</evidence>
<feature type="region of interest" description="Disordered" evidence="1">
    <location>
        <begin position="31"/>
        <end position="63"/>
    </location>
</feature>
<feature type="chain" id="PRO_5030558957" evidence="2">
    <location>
        <begin position="22"/>
        <end position="711"/>
    </location>
</feature>
<dbReference type="Proteomes" id="UP000008907">
    <property type="component" value="Chromosome"/>
</dbReference>
<dbReference type="SMART" id="SM00460">
    <property type="entry name" value="TGc"/>
    <property type="match status" value="1"/>
</dbReference>
<feature type="signal peptide" evidence="2">
    <location>
        <begin position="1"/>
        <end position="21"/>
    </location>
</feature>
<dbReference type="EMBL" id="CP003021">
    <property type="protein sequence ID" value="AEM68501.1"/>
    <property type="molecule type" value="Genomic_DNA"/>
</dbReference>
<dbReference type="SUPFAM" id="SSF54001">
    <property type="entry name" value="Cysteine proteinases"/>
    <property type="match status" value="1"/>
</dbReference>
<proteinExistence type="predicted"/>
<evidence type="ECO:0000313" key="5">
    <source>
        <dbReference type="Proteomes" id="UP000008907"/>
    </source>
</evidence>
<dbReference type="AlphaFoldDB" id="A0A7U3ZS42"/>
<dbReference type="PROSITE" id="PS51257">
    <property type="entry name" value="PROKAR_LIPOPROTEIN"/>
    <property type="match status" value="1"/>
</dbReference>
<dbReference type="NCBIfam" id="NF045980">
    <property type="entry name" value="MAG6410_fam_LP"/>
    <property type="match status" value="1"/>
</dbReference>
<dbReference type="RefSeq" id="WP_014034857.1">
    <property type="nucleotide sequence ID" value="NC_015946.1"/>
</dbReference>